<proteinExistence type="predicted"/>
<dbReference type="PANTHER" id="PTHR46579:SF2">
    <property type="entry name" value="C2H2-TYPE DOMAIN-CONTAINING PROTEIN"/>
    <property type="match status" value="1"/>
</dbReference>
<dbReference type="PANTHER" id="PTHR46579">
    <property type="entry name" value="F5/8 TYPE C DOMAIN-CONTAINING PROTEIN-RELATED"/>
    <property type="match status" value="1"/>
</dbReference>
<evidence type="ECO:0000313" key="1">
    <source>
        <dbReference type="EMBL" id="KAJ7774088.1"/>
    </source>
</evidence>
<keyword evidence="2" id="KW-1185">Reference proteome</keyword>
<accession>A0AAD7JY03</accession>
<sequence length="130" mass="15179">MSGFRARTDAEHRRLQKEYLKCTTKSARDAFVKEHATRWSELHRLPYFNICEMIVVDPMHNLFLGTVYTSVLLKLSNPFLGVVKTHFYHIWVQLNVLRKTKELRTLHALLAKVSFTINPKVHLNSCPLDS</sequence>
<organism evidence="1 2">
    <name type="scientific">Mycena metata</name>
    <dbReference type="NCBI Taxonomy" id="1033252"/>
    <lineage>
        <taxon>Eukaryota</taxon>
        <taxon>Fungi</taxon>
        <taxon>Dikarya</taxon>
        <taxon>Basidiomycota</taxon>
        <taxon>Agaricomycotina</taxon>
        <taxon>Agaricomycetes</taxon>
        <taxon>Agaricomycetidae</taxon>
        <taxon>Agaricales</taxon>
        <taxon>Marasmiineae</taxon>
        <taxon>Mycenaceae</taxon>
        <taxon>Mycena</taxon>
    </lineage>
</organism>
<dbReference type="EMBL" id="JARKIB010000012">
    <property type="protein sequence ID" value="KAJ7774088.1"/>
    <property type="molecule type" value="Genomic_DNA"/>
</dbReference>
<dbReference type="AlphaFoldDB" id="A0AAD7JY03"/>
<evidence type="ECO:0000313" key="2">
    <source>
        <dbReference type="Proteomes" id="UP001215598"/>
    </source>
</evidence>
<reference evidence="1" key="1">
    <citation type="submission" date="2023-03" db="EMBL/GenBank/DDBJ databases">
        <title>Massive genome expansion in bonnet fungi (Mycena s.s.) driven by repeated elements and novel gene families across ecological guilds.</title>
        <authorList>
            <consortium name="Lawrence Berkeley National Laboratory"/>
            <person name="Harder C.B."/>
            <person name="Miyauchi S."/>
            <person name="Viragh M."/>
            <person name="Kuo A."/>
            <person name="Thoen E."/>
            <person name="Andreopoulos B."/>
            <person name="Lu D."/>
            <person name="Skrede I."/>
            <person name="Drula E."/>
            <person name="Henrissat B."/>
            <person name="Morin E."/>
            <person name="Kohler A."/>
            <person name="Barry K."/>
            <person name="LaButti K."/>
            <person name="Morin E."/>
            <person name="Salamov A."/>
            <person name="Lipzen A."/>
            <person name="Mereny Z."/>
            <person name="Hegedus B."/>
            <person name="Baldrian P."/>
            <person name="Stursova M."/>
            <person name="Weitz H."/>
            <person name="Taylor A."/>
            <person name="Grigoriev I.V."/>
            <person name="Nagy L.G."/>
            <person name="Martin F."/>
            <person name="Kauserud H."/>
        </authorList>
    </citation>
    <scope>NUCLEOTIDE SEQUENCE</scope>
    <source>
        <strain evidence="1">CBHHK182m</strain>
    </source>
</reference>
<dbReference type="Proteomes" id="UP001215598">
    <property type="component" value="Unassembled WGS sequence"/>
</dbReference>
<protein>
    <submittedName>
        <fullName evidence="1">Uncharacterized protein</fullName>
    </submittedName>
</protein>
<name>A0AAD7JY03_9AGAR</name>
<comment type="caution">
    <text evidence="1">The sequence shown here is derived from an EMBL/GenBank/DDBJ whole genome shotgun (WGS) entry which is preliminary data.</text>
</comment>
<gene>
    <name evidence="1" type="ORF">B0H16DRAFT_1304107</name>
</gene>